<dbReference type="EMBL" id="DVMX01000088">
    <property type="protein sequence ID" value="HIU41777.1"/>
    <property type="molecule type" value="Genomic_DNA"/>
</dbReference>
<reference evidence="9" key="1">
    <citation type="submission" date="2020-10" db="EMBL/GenBank/DDBJ databases">
        <authorList>
            <person name="Gilroy R."/>
        </authorList>
    </citation>
    <scope>NUCLEOTIDE SEQUENCE</scope>
    <source>
        <strain evidence="9">4509</strain>
    </source>
</reference>
<keyword evidence="4" id="KW-1003">Cell membrane</keyword>
<feature type="transmembrane region" description="Helical" evidence="8">
    <location>
        <begin position="101"/>
        <end position="121"/>
    </location>
</feature>
<dbReference type="Pfam" id="PF03547">
    <property type="entry name" value="Mem_trans"/>
    <property type="match status" value="2"/>
</dbReference>
<evidence type="ECO:0000256" key="8">
    <source>
        <dbReference type="SAM" id="Phobius"/>
    </source>
</evidence>
<proteinExistence type="inferred from homology"/>
<keyword evidence="5 8" id="KW-0812">Transmembrane</keyword>
<organism evidence="9 10">
    <name type="scientific">Candidatus Egerieicola faecale</name>
    <dbReference type="NCBI Taxonomy" id="2840774"/>
    <lineage>
        <taxon>Bacteria</taxon>
        <taxon>Bacillati</taxon>
        <taxon>Bacillota</taxon>
        <taxon>Clostridia</taxon>
        <taxon>Eubacteriales</taxon>
        <taxon>Oscillospiraceae</taxon>
        <taxon>Oscillospiraceae incertae sedis</taxon>
        <taxon>Candidatus Egerieicola</taxon>
    </lineage>
</organism>
<dbReference type="PANTHER" id="PTHR36838:SF1">
    <property type="entry name" value="SLR1864 PROTEIN"/>
    <property type="match status" value="1"/>
</dbReference>
<dbReference type="GO" id="GO:0055085">
    <property type="term" value="P:transmembrane transport"/>
    <property type="evidence" value="ECO:0007669"/>
    <property type="project" value="InterPro"/>
</dbReference>
<evidence type="ECO:0000256" key="5">
    <source>
        <dbReference type="ARBA" id="ARBA00022692"/>
    </source>
</evidence>
<evidence type="ECO:0000313" key="10">
    <source>
        <dbReference type="Proteomes" id="UP000824082"/>
    </source>
</evidence>
<dbReference type="PANTHER" id="PTHR36838">
    <property type="entry name" value="AUXIN EFFLUX CARRIER FAMILY PROTEIN"/>
    <property type="match status" value="1"/>
</dbReference>
<evidence type="ECO:0000256" key="3">
    <source>
        <dbReference type="ARBA" id="ARBA00022448"/>
    </source>
</evidence>
<feature type="transmembrane region" description="Helical" evidence="8">
    <location>
        <begin position="6"/>
        <end position="25"/>
    </location>
</feature>
<comment type="caution">
    <text evidence="9">The sequence shown here is derived from an EMBL/GenBank/DDBJ whole genome shotgun (WGS) entry which is preliminary data.</text>
</comment>
<evidence type="ECO:0000256" key="4">
    <source>
        <dbReference type="ARBA" id="ARBA00022475"/>
    </source>
</evidence>
<evidence type="ECO:0000256" key="7">
    <source>
        <dbReference type="ARBA" id="ARBA00023136"/>
    </source>
</evidence>
<name>A0A9D1IR08_9FIRM</name>
<keyword evidence="6 8" id="KW-1133">Transmembrane helix</keyword>
<dbReference type="InterPro" id="IPR038770">
    <property type="entry name" value="Na+/solute_symporter_sf"/>
</dbReference>
<comment type="subcellular location">
    <subcellularLocation>
        <location evidence="1">Cell membrane</location>
        <topology evidence="1">Multi-pass membrane protein</topology>
    </subcellularLocation>
</comment>
<feature type="transmembrane region" description="Helical" evidence="8">
    <location>
        <begin position="228"/>
        <end position="247"/>
    </location>
</feature>
<feature type="transmembrane region" description="Helical" evidence="8">
    <location>
        <begin position="161"/>
        <end position="180"/>
    </location>
</feature>
<reference evidence="9" key="2">
    <citation type="journal article" date="2021" name="PeerJ">
        <title>Extensive microbial diversity within the chicken gut microbiome revealed by metagenomics and culture.</title>
        <authorList>
            <person name="Gilroy R."/>
            <person name="Ravi A."/>
            <person name="Getino M."/>
            <person name="Pursley I."/>
            <person name="Horton D.L."/>
            <person name="Alikhan N.F."/>
            <person name="Baker D."/>
            <person name="Gharbi K."/>
            <person name="Hall N."/>
            <person name="Watson M."/>
            <person name="Adriaenssens E.M."/>
            <person name="Foster-Nyarko E."/>
            <person name="Jarju S."/>
            <person name="Secka A."/>
            <person name="Antonio M."/>
            <person name="Oren A."/>
            <person name="Chaudhuri R.R."/>
            <person name="La Ragione R."/>
            <person name="Hildebrand F."/>
            <person name="Pallen M.J."/>
        </authorList>
    </citation>
    <scope>NUCLEOTIDE SEQUENCE</scope>
    <source>
        <strain evidence="9">4509</strain>
    </source>
</reference>
<evidence type="ECO:0000256" key="6">
    <source>
        <dbReference type="ARBA" id="ARBA00022989"/>
    </source>
</evidence>
<protein>
    <submittedName>
        <fullName evidence="9">AEC family transporter</fullName>
    </submittedName>
</protein>
<feature type="transmembrane region" description="Helical" evidence="8">
    <location>
        <begin position="253"/>
        <end position="272"/>
    </location>
</feature>
<feature type="transmembrane region" description="Helical" evidence="8">
    <location>
        <begin position="67"/>
        <end position="89"/>
    </location>
</feature>
<comment type="similarity">
    <text evidence="2">Belongs to the auxin efflux carrier (TC 2.A.69) family.</text>
</comment>
<feature type="transmembrane region" description="Helical" evidence="8">
    <location>
        <begin position="37"/>
        <end position="55"/>
    </location>
</feature>
<evidence type="ECO:0000256" key="1">
    <source>
        <dbReference type="ARBA" id="ARBA00004651"/>
    </source>
</evidence>
<evidence type="ECO:0000256" key="2">
    <source>
        <dbReference type="ARBA" id="ARBA00010145"/>
    </source>
</evidence>
<sequence>MENTLIILQQIAIMFLLLAVGWTCAKIHLLTPHGTGQLSSIVLYVVNPMVIIDTFQTEFDASKFTNLGLVFLLSAVSFALMILIFHRLLPNKPWENRGVERFAAIYGNCGFMGIPLVQSLFGADGVFYLTAFFAAFTLFNWTHGVLLMAGKVNRTETIKALCNPSLICTIIGVLLYVLQLRLPEIPMTVIGDLSGMNTPLAMLVSGAAVAQTKLLDCFIHLRHYFISALRLLAAPAIALLLVAFIPMDPVAKTTLVILSGAPVASSTTLFAIRYRRDSQAAAQMFTLSTLLSAISLPVLTLVCGMVISYM</sequence>
<dbReference type="GO" id="GO:0005886">
    <property type="term" value="C:plasma membrane"/>
    <property type="evidence" value="ECO:0007669"/>
    <property type="project" value="UniProtKB-SubCell"/>
</dbReference>
<accession>A0A9D1IR08</accession>
<keyword evidence="3" id="KW-0813">Transport</keyword>
<keyword evidence="7 8" id="KW-0472">Membrane</keyword>
<dbReference type="InterPro" id="IPR004776">
    <property type="entry name" value="Mem_transp_PIN-like"/>
</dbReference>
<dbReference type="Gene3D" id="1.20.1530.20">
    <property type="match status" value="1"/>
</dbReference>
<feature type="transmembrane region" description="Helical" evidence="8">
    <location>
        <begin position="127"/>
        <end position="149"/>
    </location>
</feature>
<evidence type="ECO:0000313" key="9">
    <source>
        <dbReference type="EMBL" id="HIU41777.1"/>
    </source>
</evidence>
<dbReference type="AlphaFoldDB" id="A0A9D1IR08"/>
<feature type="transmembrane region" description="Helical" evidence="8">
    <location>
        <begin position="284"/>
        <end position="307"/>
    </location>
</feature>
<gene>
    <name evidence="9" type="ORF">IAD19_04410</name>
</gene>
<dbReference type="Proteomes" id="UP000824082">
    <property type="component" value="Unassembled WGS sequence"/>
</dbReference>